<dbReference type="InterPro" id="IPR041796">
    <property type="entry name" value="Mre11_N"/>
</dbReference>
<proteinExistence type="inferred from homology"/>
<dbReference type="EMBL" id="JAVYII010000002">
    <property type="protein sequence ID" value="MDT9592378.1"/>
    <property type="molecule type" value="Genomic_DNA"/>
</dbReference>
<dbReference type="NCBIfam" id="TIGR00619">
    <property type="entry name" value="sbcd"/>
    <property type="match status" value="1"/>
</dbReference>
<reference evidence="11 12" key="1">
    <citation type="submission" date="2023-08" db="EMBL/GenBank/DDBJ databases">
        <title>Nocardioides seae sp. nov., a bacterium isolated from a soil.</title>
        <authorList>
            <person name="Wang X."/>
        </authorList>
    </citation>
    <scope>NUCLEOTIDE SEQUENCE [LARGE SCALE GENOMIC DNA]</scope>
    <source>
        <strain evidence="11 12">YZH12</strain>
    </source>
</reference>
<keyword evidence="7" id="KW-0233">DNA recombination</keyword>
<evidence type="ECO:0000256" key="2">
    <source>
        <dbReference type="ARBA" id="ARBA00011322"/>
    </source>
</evidence>
<keyword evidence="4 7" id="KW-0540">Nuclease</keyword>
<protein>
    <recommendedName>
        <fullName evidence="3 7">Nuclease SbcCD subunit D</fullName>
    </recommendedName>
</protein>
<comment type="function">
    <text evidence="7">SbcCD cleaves DNA hairpin structures. These structures can inhibit DNA replication and are intermediates in certain DNA recombination reactions. The complex acts as a 3'-&gt;5' double strand exonuclease that can open hairpins. It also has a 5' single-strand endonuclease activity.</text>
</comment>
<dbReference type="InterPro" id="IPR050535">
    <property type="entry name" value="DNA_Repair-Maintenance_Comp"/>
</dbReference>
<keyword evidence="12" id="KW-1185">Reference proteome</keyword>
<keyword evidence="7" id="KW-0235">DNA replication</keyword>
<dbReference type="InterPro" id="IPR004593">
    <property type="entry name" value="SbcD"/>
</dbReference>
<keyword evidence="7" id="KW-0255">Endonuclease</keyword>
<comment type="caution">
    <text evidence="11">The sequence shown here is derived from an EMBL/GenBank/DDBJ whole genome shotgun (WGS) entry which is preliminary data.</text>
</comment>
<dbReference type="GO" id="GO:0004527">
    <property type="term" value="F:exonuclease activity"/>
    <property type="evidence" value="ECO:0007669"/>
    <property type="project" value="UniProtKB-KW"/>
</dbReference>
<evidence type="ECO:0000259" key="10">
    <source>
        <dbReference type="Pfam" id="PF12320"/>
    </source>
</evidence>
<feature type="region of interest" description="Disordered" evidence="8">
    <location>
        <begin position="374"/>
        <end position="396"/>
    </location>
</feature>
<name>A0ABU3PT52_9ACTN</name>
<feature type="domain" description="Calcineurin-like phosphoesterase" evidence="9">
    <location>
        <begin position="1"/>
        <end position="217"/>
    </location>
</feature>
<dbReference type="Gene3D" id="3.60.21.10">
    <property type="match status" value="1"/>
</dbReference>
<dbReference type="Pfam" id="PF00149">
    <property type="entry name" value="Metallophos"/>
    <property type="match status" value="1"/>
</dbReference>
<dbReference type="PANTHER" id="PTHR30337">
    <property type="entry name" value="COMPONENT OF ATP-DEPENDENT DSDNA EXONUCLEASE"/>
    <property type="match status" value="1"/>
</dbReference>
<organism evidence="11 12">
    <name type="scientific">Nocardioides imazamoxiresistens</name>
    <dbReference type="NCBI Taxonomy" id="3231893"/>
    <lineage>
        <taxon>Bacteria</taxon>
        <taxon>Bacillati</taxon>
        <taxon>Actinomycetota</taxon>
        <taxon>Actinomycetes</taxon>
        <taxon>Propionibacteriales</taxon>
        <taxon>Nocardioidaceae</taxon>
        <taxon>Nocardioides</taxon>
    </lineage>
</organism>
<evidence type="ECO:0000259" key="9">
    <source>
        <dbReference type="Pfam" id="PF00149"/>
    </source>
</evidence>
<keyword evidence="5 7" id="KW-0378">Hydrolase</keyword>
<evidence type="ECO:0000256" key="3">
    <source>
        <dbReference type="ARBA" id="ARBA00013365"/>
    </source>
</evidence>
<evidence type="ECO:0000256" key="7">
    <source>
        <dbReference type="RuleBase" id="RU363069"/>
    </source>
</evidence>
<evidence type="ECO:0000256" key="1">
    <source>
        <dbReference type="ARBA" id="ARBA00010555"/>
    </source>
</evidence>
<dbReference type="PANTHER" id="PTHR30337:SF0">
    <property type="entry name" value="NUCLEASE SBCCD SUBUNIT D"/>
    <property type="match status" value="1"/>
</dbReference>
<dbReference type="SUPFAM" id="SSF56300">
    <property type="entry name" value="Metallo-dependent phosphatases"/>
    <property type="match status" value="1"/>
</dbReference>
<evidence type="ECO:0000256" key="8">
    <source>
        <dbReference type="SAM" id="MobiDB-lite"/>
    </source>
</evidence>
<feature type="domain" description="Nuclease SbcCD subunit D C-terminal" evidence="10">
    <location>
        <begin position="266"/>
        <end position="318"/>
    </location>
</feature>
<evidence type="ECO:0000256" key="4">
    <source>
        <dbReference type="ARBA" id="ARBA00022722"/>
    </source>
</evidence>
<keyword evidence="6 7" id="KW-0269">Exonuclease</keyword>
<dbReference type="InterPro" id="IPR029052">
    <property type="entry name" value="Metallo-depent_PP-like"/>
</dbReference>
<dbReference type="RefSeq" id="WP_315731809.1">
    <property type="nucleotide sequence ID" value="NZ_JAVYII010000002.1"/>
</dbReference>
<comment type="similarity">
    <text evidence="1 7">Belongs to the SbcD family.</text>
</comment>
<evidence type="ECO:0000313" key="11">
    <source>
        <dbReference type="EMBL" id="MDT9592378.1"/>
    </source>
</evidence>
<gene>
    <name evidence="7" type="primary">sbcD</name>
    <name evidence="11" type="ORF">RDV89_04830</name>
</gene>
<dbReference type="Proteomes" id="UP001268542">
    <property type="component" value="Unassembled WGS sequence"/>
</dbReference>
<dbReference type="Pfam" id="PF12320">
    <property type="entry name" value="SbcD_C"/>
    <property type="match status" value="1"/>
</dbReference>
<accession>A0ABU3PT52</accession>
<evidence type="ECO:0000313" key="12">
    <source>
        <dbReference type="Proteomes" id="UP001268542"/>
    </source>
</evidence>
<sequence length="396" mass="41894">MRILHTSDWHLGRSFHRADLLGHQAEFVDHLLEVVESEQVDLVVVAGDVYDRALPPVDAVHLADEALARLAASRAQVVISSGNHDSARRLGFGARVMDGAGVHVRTDLRGVGTPVVLDDPDGPVAVHALPYLDPDAVREPWGLPARSHEAALGEAMTRVRADLAGRRGTRSVVLAHAFVAGGQPSESERDISVGGVQRVPTSVFDGIDYVALGHLHGPHVLDERMRYSGSPLAYSFSEAAQAKGSWLVDLAADGAVTSTFVPAPVPRALARLRGTLEELLDDPALADHEDAWVQATLTDAVRPRGAMDRLRRRFPHALVLGFETGERPAGLPPRPTAGRGAHDVTLDFVSFVRGSAADAEEAALLASACEACTGDRDADPTDTSDVTAGDLAGAAG</sequence>
<dbReference type="InterPro" id="IPR026843">
    <property type="entry name" value="SbcD_C"/>
</dbReference>
<dbReference type="InterPro" id="IPR004843">
    <property type="entry name" value="Calcineurin-like_PHP"/>
</dbReference>
<dbReference type="CDD" id="cd00840">
    <property type="entry name" value="MPP_Mre11_N"/>
    <property type="match status" value="1"/>
</dbReference>
<evidence type="ECO:0000256" key="5">
    <source>
        <dbReference type="ARBA" id="ARBA00022801"/>
    </source>
</evidence>
<evidence type="ECO:0000256" key="6">
    <source>
        <dbReference type="ARBA" id="ARBA00022839"/>
    </source>
</evidence>
<comment type="subunit">
    <text evidence="2 7">Heterodimer of SbcC and SbcD.</text>
</comment>